<evidence type="ECO:0000313" key="8">
    <source>
        <dbReference type="Proteomes" id="UP000233534"/>
    </source>
</evidence>
<sequence>MLPFDGVVVKNMVEELSRILIGGRIDKIYQPEYDEILINIRAQGKNLKLVISANASYPRIHLTEYTKENPSNPPVFCMLLRKHLAGGKITEISFHDFERIVVLHIDNIGELGDLTQKKLVVEIMGKHSNIILLNQEDKIIDSIKHIDKDISSVREIMPARLYSLPPAQDKISPKELDAESLFKNTEDKLSIRISKFLLSNIKGFSPLLCNEVCFRSGVEPDTLIKNLSDKDINNLKITINNMVRDIINSNFTPCIVWRDPDILKPLDFHCMKITQYRHVELFDSINDVLDIFYSSKDNVERLTQKKASILKVINNNIERCNKKITIYQDIMRESAQRDKYKLFGELIISNIYNIPKNAEKVTLLNYYSSDNEYVEIPLDNNISPQDNAQKYFKKYIKCKTAYSHAKEQLKETYRELEYLESVSHNLENCKNLSDIEEIRQELVLAGYLEEKRKNKKENIKSTPLKYKSSDGLTIYVGKNNVQNDTLTLKTASSNDIWLHTKNIPGSHVIIKKEKGDIPESTLEEAAILAAYYSKAKMSSNVEVDYTTVKNVKKPKGAKPGMVTYVNYKTIFVTPSEELVNKLQKIN</sequence>
<organism evidence="7 8">
    <name type="scientific">Acetivibrio saccincola</name>
    <dbReference type="NCBI Taxonomy" id="1677857"/>
    <lineage>
        <taxon>Bacteria</taxon>
        <taxon>Bacillati</taxon>
        <taxon>Bacillota</taxon>
        <taxon>Clostridia</taxon>
        <taxon>Eubacteriales</taxon>
        <taxon>Oscillospiraceae</taxon>
        <taxon>Acetivibrio</taxon>
    </lineage>
</organism>
<name>A0A2K9EPD9_9FIRM</name>
<dbReference type="Proteomes" id="UP000233534">
    <property type="component" value="Chromosome"/>
</dbReference>
<dbReference type="KEGG" id="hsc:HVS_07215"/>
<dbReference type="GO" id="GO:0072344">
    <property type="term" value="P:rescue of stalled ribosome"/>
    <property type="evidence" value="ECO:0007669"/>
    <property type="project" value="UniProtKB-UniRule"/>
</dbReference>
<evidence type="ECO:0000313" key="7">
    <source>
        <dbReference type="EMBL" id="AUG57360.1"/>
    </source>
</evidence>
<evidence type="ECO:0000256" key="3">
    <source>
        <dbReference type="ARBA" id="ARBA00022884"/>
    </source>
</evidence>
<comment type="function">
    <text evidence="5">Key component of the ribosome quality control system (RQC), a ribosome-associated complex that mediates the extraction of incompletely synthesized nascent chains from stalled ribosomes and their subsequent degradation. RqcH recruits Ala-charged tRNA, and with RqcP directs the elongation of stalled nascent chains on 50S ribosomal subunits, leading to non-templated C-terminal alanine extensions (Ala tail). The Ala tail promotes nascent chain degradation. May add between 1 and at least 8 Ala residues. Binds to stalled 50S ribosomal subunits.</text>
</comment>
<dbReference type="PANTHER" id="PTHR15239:SF6">
    <property type="entry name" value="RIBOSOME QUALITY CONTROL COMPLEX SUBUNIT NEMF"/>
    <property type="match status" value="1"/>
</dbReference>
<dbReference type="GO" id="GO:0000049">
    <property type="term" value="F:tRNA binding"/>
    <property type="evidence" value="ECO:0007669"/>
    <property type="project" value="UniProtKB-UniRule"/>
</dbReference>
<evidence type="ECO:0000256" key="1">
    <source>
        <dbReference type="ARBA" id="ARBA00022555"/>
    </source>
</evidence>
<keyword evidence="1 5" id="KW-0820">tRNA-binding</keyword>
<proteinExistence type="inferred from homology"/>
<accession>A0A2K9EPD9</accession>
<evidence type="ECO:0000259" key="6">
    <source>
        <dbReference type="Pfam" id="PF05670"/>
    </source>
</evidence>
<dbReference type="SUPFAM" id="SSF46946">
    <property type="entry name" value="S13-like H2TH domain"/>
    <property type="match status" value="1"/>
</dbReference>
<dbReference type="GO" id="GO:0019843">
    <property type="term" value="F:rRNA binding"/>
    <property type="evidence" value="ECO:0007669"/>
    <property type="project" value="UniProtKB-UniRule"/>
</dbReference>
<dbReference type="PANTHER" id="PTHR15239">
    <property type="entry name" value="NUCLEAR EXPORT MEDIATOR FACTOR NEMF"/>
    <property type="match status" value="1"/>
</dbReference>
<comment type="similarity">
    <text evidence="5">Belongs to the NEMF family.</text>
</comment>
<gene>
    <name evidence="5" type="primary">rqcH</name>
    <name evidence="7" type="ORF">HVS_07215</name>
</gene>
<feature type="domain" description="NFACT RNA-binding" evidence="6">
    <location>
        <begin position="466"/>
        <end position="561"/>
    </location>
</feature>
<reference evidence="7 8" key="1">
    <citation type="submission" date="2017-12" db="EMBL/GenBank/DDBJ databases">
        <title>Complete genome sequence of Herbivorax saccincola GGR1, a novel Cellulosome-producing hydrolytic bacterium in a thermophilic biogas plant, established by Illumina and Nanopore MinION sequencing.</title>
        <authorList>
            <person name="Pechtl A."/>
            <person name="Ruckert C."/>
            <person name="Koeck D.E."/>
            <person name="Maus I."/>
            <person name="Winkler A."/>
            <person name="Kalinowski J."/>
            <person name="Puhler A."/>
            <person name="Schwarz W.W."/>
            <person name="Zverlov V.V."/>
            <person name="Schluter A."/>
            <person name="Liebl W."/>
        </authorList>
    </citation>
    <scope>NUCLEOTIDE SEQUENCE [LARGE SCALE GENOMIC DNA]</scope>
    <source>
        <strain evidence="8">SR1</strain>
    </source>
</reference>
<dbReference type="GO" id="GO:1990112">
    <property type="term" value="C:RQC complex"/>
    <property type="evidence" value="ECO:0007669"/>
    <property type="project" value="TreeGrafter"/>
</dbReference>
<keyword evidence="3 5" id="KW-0694">RNA-binding</keyword>
<dbReference type="InterPro" id="IPR010979">
    <property type="entry name" value="Ribosomal_uS13-like_H2TH"/>
</dbReference>
<dbReference type="EMBL" id="CP025197">
    <property type="protein sequence ID" value="AUG57360.1"/>
    <property type="molecule type" value="Genomic_DNA"/>
</dbReference>
<dbReference type="InterPro" id="IPR008532">
    <property type="entry name" value="NFACT_RNA-bd"/>
</dbReference>
<dbReference type="GO" id="GO:0043023">
    <property type="term" value="F:ribosomal large subunit binding"/>
    <property type="evidence" value="ECO:0007669"/>
    <property type="project" value="UniProtKB-UniRule"/>
</dbReference>
<dbReference type="FunFam" id="2.30.310.10:FF:000004">
    <property type="entry name" value="Fibronectin-binding protein A"/>
    <property type="match status" value="1"/>
</dbReference>
<evidence type="ECO:0000256" key="5">
    <source>
        <dbReference type="HAMAP-Rule" id="MF_00844"/>
    </source>
</evidence>
<evidence type="ECO:0000256" key="2">
    <source>
        <dbReference type="ARBA" id="ARBA00022730"/>
    </source>
</evidence>
<dbReference type="InterPro" id="IPR043682">
    <property type="entry name" value="RqcH_bacterial"/>
</dbReference>
<dbReference type="Gene3D" id="2.30.310.10">
    <property type="entry name" value="ibrinogen binding protein from staphylococcus aureus domain"/>
    <property type="match status" value="1"/>
</dbReference>
<dbReference type="AlphaFoldDB" id="A0A2K9EPD9"/>
<dbReference type="Pfam" id="PF05670">
    <property type="entry name" value="NFACT-R_1"/>
    <property type="match status" value="1"/>
</dbReference>
<dbReference type="HAMAP" id="MF_00844_B">
    <property type="entry name" value="RqcH_B"/>
    <property type="match status" value="1"/>
</dbReference>
<comment type="subunit">
    <text evidence="5">Associates with stalled 50S ribosomal subunits. Binds to RqcP.</text>
</comment>
<keyword evidence="8" id="KW-1185">Reference proteome</keyword>
<evidence type="ECO:0000256" key="4">
    <source>
        <dbReference type="ARBA" id="ARBA00022917"/>
    </source>
</evidence>
<dbReference type="Gene3D" id="1.10.8.50">
    <property type="match status" value="1"/>
</dbReference>
<dbReference type="InterPro" id="IPR051608">
    <property type="entry name" value="RQC_Subunit_NEMF"/>
</dbReference>
<protein>
    <recommendedName>
        <fullName evidence="5">Rqc2 homolog RqcH</fullName>
        <shortName evidence="5">RqcH</shortName>
    </recommendedName>
</protein>
<keyword evidence="4 5" id="KW-0648">Protein biosynthesis</keyword>
<dbReference type="Pfam" id="PF05833">
    <property type="entry name" value="NFACT_N"/>
    <property type="match status" value="1"/>
</dbReference>
<keyword evidence="2 5" id="KW-0699">rRNA-binding</keyword>